<evidence type="ECO:0000256" key="1">
    <source>
        <dbReference type="SAM" id="Coils"/>
    </source>
</evidence>
<feature type="coiled-coil region" evidence="1">
    <location>
        <begin position="190"/>
        <end position="286"/>
    </location>
</feature>
<evidence type="ECO:0000256" key="2">
    <source>
        <dbReference type="SAM" id="MobiDB-lite"/>
    </source>
</evidence>
<feature type="region of interest" description="Disordered" evidence="2">
    <location>
        <begin position="329"/>
        <end position="356"/>
    </location>
</feature>
<accession>A0AA38HXU0</accession>
<name>A0AA38HXU0_9CUCU</name>
<organism evidence="3 4">
    <name type="scientific">Zophobas morio</name>
    <dbReference type="NCBI Taxonomy" id="2755281"/>
    <lineage>
        <taxon>Eukaryota</taxon>
        <taxon>Metazoa</taxon>
        <taxon>Ecdysozoa</taxon>
        <taxon>Arthropoda</taxon>
        <taxon>Hexapoda</taxon>
        <taxon>Insecta</taxon>
        <taxon>Pterygota</taxon>
        <taxon>Neoptera</taxon>
        <taxon>Endopterygota</taxon>
        <taxon>Coleoptera</taxon>
        <taxon>Polyphaga</taxon>
        <taxon>Cucujiformia</taxon>
        <taxon>Tenebrionidae</taxon>
        <taxon>Zophobas</taxon>
    </lineage>
</organism>
<keyword evidence="1" id="KW-0175">Coiled coil</keyword>
<keyword evidence="4" id="KW-1185">Reference proteome</keyword>
<feature type="compositionally biased region" description="Polar residues" evidence="2">
    <location>
        <begin position="343"/>
        <end position="356"/>
    </location>
</feature>
<reference evidence="3" key="1">
    <citation type="journal article" date="2023" name="G3 (Bethesda)">
        <title>Whole genome assemblies of Zophobas morio and Tenebrio molitor.</title>
        <authorList>
            <person name="Kaur S."/>
            <person name="Stinson S.A."/>
            <person name="diCenzo G.C."/>
        </authorList>
    </citation>
    <scope>NUCLEOTIDE SEQUENCE</scope>
    <source>
        <strain evidence="3">QUZm001</strain>
    </source>
</reference>
<proteinExistence type="predicted"/>
<evidence type="ECO:0000313" key="4">
    <source>
        <dbReference type="Proteomes" id="UP001168821"/>
    </source>
</evidence>
<comment type="caution">
    <text evidence="3">The sequence shown here is derived from an EMBL/GenBank/DDBJ whole genome shotgun (WGS) entry which is preliminary data.</text>
</comment>
<evidence type="ECO:0000313" key="3">
    <source>
        <dbReference type="EMBL" id="KAJ3645483.1"/>
    </source>
</evidence>
<gene>
    <name evidence="3" type="ORF">Zmor_023133</name>
</gene>
<dbReference type="Proteomes" id="UP001168821">
    <property type="component" value="Unassembled WGS sequence"/>
</dbReference>
<protein>
    <submittedName>
        <fullName evidence="3">Uncharacterized protein</fullName>
    </submittedName>
</protein>
<sequence length="356" mass="40704">MRTKKTLLCIKNETTVDIIKTSVSGTDSFDWDKGAGPHRNFVGVKINAKKSMLRREEVNRHASNCPFTMTLHFQDGTKDIFRINQKFAINDADAGFSHRTKSHEISYWRDDITLVISVKHTQQQLEDMLAEKLRKDAARLLQQKQYEATLKQLDEALSHANQASTKTNIHNDQAKVLYQYGLSLMTEGFDLEAKNNAQEAEKKFNDAKAKLQRAESLHHDTNHQTNINLINLKIEANKIFNEASKQEKEAYDLFTIARKSGIFNDYASAQNKYKEVSAKYEEALKKFEEGAKTNSKFGECVNITKEEIEAIEKVVDDIDKAQLSYTMSQVQVSDDKEEENEEAQQVNTNLQEQIDA</sequence>
<dbReference type="AlphaFoldDB" id="A0AA38HXU0"/>
<dbReference type="EMBL" id="JALNTZ010000007">
    <property type="protein sequence ID" value="KAJ3645483.1"/>
    <property type="molecule type" value="Genomic_DNA"/>
</dbReference>